<proteinExistence type="inferred from homology"/>
<sequence>MDMSNDTSRPDKSVSTSQLFNTIIQLLLVALLISWCFRILSPFVNPIAWAAILAVVLYPVHQKLTKKMNGKSTRAAVIITVLLLCVLIVPAVWLSFTTVDELKQFVADYRAGNVQLPPPREDVKGWPFIGDKAHELWSQASEGLDKVAKKYPAQTRSAVASIIGLLASTGKGLLLFTFSIIISGVFLSYAEASGRFARSLFSRLMGNNSTIDVTSIAVVTIRNVVKGILGVAFIQSILAAVGLVLAGIPAAGLWTLLCLIFAIIQIGILPISICIIVYIWSTGTTLTATLLTIWLLLVGLSDNVLKPLLLGKGAPVPMLVVFLGAVGGFVLSGFMGLFTGAVVMSLGYKLFTLWLEGANTNN</sequence>
<evidence type="ECO:0000313" key="9">
    <source>
        <dbReference type="EMBL" id="MDI3320038.1"/>
    </source>
</evidence>
<evidence type="ECO:0000256" key="1">
    <source>
        <dbReference type="ARBA" id="ARBA00004651"/>
    </source>
</evidence>
<dbReference type="PANTHER" id="PTHR21716">
    <property type="entry name" value="TRANSMEMBRANE PROTEIN"/>
    <property type="match status" value="1"/>
</dbReference>
<feature type="transmembrane region" description="Helical" evidence="8">
    <location>
        <begin position="317"/>
        <end position="344"/>
    </location>
</feature>
<name>A0ABT6RC02_9BACT</name>
<feature type="transmembrane region" description="Helical" evidence="8">
    <location>
        <begin position="286"/>
        <end position="305"/>
    </location>
</feature>
<keyword evidence="6 8" id="KW-1133">Transmembrane helix</keyword>
<feature type="transmembrane region" description="Helical" evidence="8">
    <location>
        <begin position="227"/>
        <end position="246"/>
    </location>
</feature>
<comment type="caution">
    <text evidence="9">The sequence shown here is derived from an EMBL/GenBank/DDBJ whole genome shotgun (WGS) entry which is preliminary data.</text>
</comment>
<protein>
    <submittedName>
        <fullName evidence="9">AI-2E family transporter</fullName>
    </submittedName>
</protein>
<evidence type="ECO:0000256" key="2">
    <source>
        <dbReference type="ARBA" id="ARBA00009773"/>
    </source>
</evidence>
<accession>A0ABT6RC02</accession>
<evidence type="ECO:0000256" key="3">
    <source>
        <dbReference type="ARBA" id="ARBA00022448"/>
    </source>
</evidence>
<keyword evidence="7 8" id="KW-0472">Membrane</keyword>
<feature type="transmembrane region" description="Helical" evidence="8">
    <location>
        <begin position="76"/>
        <end position="96"/>
    </location>
</feature>
<keyword evidence="3" id="KW-0813">Transport</keyword>
<feature type="transmembrane region" description="Helical" evidence="8">
    <location>
        <begin position="253"/>
        <end position="280"/>
    </location>
</feature>
<gene>
    <name evidence="9" type="ORF">QJ048_09665</name>
</gene>
<keyword evidence="4" id="KW-1003">Cell membrane</keyword>
<keyword evidence="10" id="KW-1185">Reference proteome</keyword>
<reference evidence="9 10" key="1">
    <citation type="submission" date="2023-05" db="EMBL/GenBank/DDBJ databases">
        <title>Genome sequence of Pinibacter sp. MAH-24.</title>
        <authorList>
            <person name="Huq M.A."/>
        </authorList>
    </citation>
    <scope>NUCLEOTIDE SEQUENCE [LARGE SCALE GENOMIC DNA]</scope>
    <source>
        <strain evidence="9 10">MAH-24</strain>
    </source>
</reference>
<dbReference type="Pfam" id="PF01594">
    <property type="entry name" value="AI-2E_transport"/>
    <property type="match status" value="1"/>
</dbReference>
<dbReference type="InterPro" id="IPR002549">
    <property type="entry name" value="AI-2E-like"/>
</dbReference>
<organism evidence="9 10">
    <name type="scientific">Pinibacter soli</name>
    <dbReference type="NCBI Taxonomy" id="3044211"/>
    <lineage>
        <taxon>Bacteria</taxon>
        <taxon>Pseudomonadati</taxon>
        <taxon>Bacteroidota</taxon>
        <taxon>Chitinophagia</taxon>
        <taxon>Chitinophagales</taxon>
        <taxon>Chitinophagaceae</taxon>
        <taxon>Pinibacter</taxon>
    </lineage>
</organism>
<comment type="subcellular location">
    <subcellularLocation>
        <location evidence="1">Cell membrane</location>
        <topology evidence="1">Multi-pass membrane protein</topology>
    </subcellularLocation>
</comment>
<evidence type="ECO:0000256" key="7">
    <source>
        <dbReference type="ARBA" id="ARBA00023136"/>
    </source>
</evidence>
<evidence type="ECO:0000313" key="10">
    <source>
        <dbReference type="Proteomes" id="UP001226434"/>
    </source>
</evidence>
<evidence type="ECO:0000256" key="5">
    <source>
        <dbReference type="ARBA" id="ARBA00022692"/>
    </source>
</evidence>
<feature type="transmembrane region" description="Helical" evidence="8">
    <location>
        <begin position="46"/>
        <end position="64"/>
    </location>
</feature>
<dbReference type="PANTHER" id="PTHR21716:SF67">
    <property type="entry name" value="TRANSPORT PROTEIN YDIK-RELATED"/>
    <property type="match status" value="1"/>
</dbReference>
<evidence type="ECO:0000256" key="8">
    <source>
        <dbReference type="SAM" id="Phobius"/>
    </source>
</evidence>
<feature type="transmembrane region" description="Helical" evidence="8">
    <location>
        <begin position="20"/>
        <end position="40"/>
    </location>
</feature>
<evidence type="ECO:0000256" key="6">
    <source>
        <dbReference type="ARBA" id="ARBA00022989"/>
    </source>
</evidence>
<keyword evidence="5 8" id="KW-0812">Transmembrane</keyword>
<comment type="similarity">
    <text evidence="2">Belongs to the autoinducer-2 exporter (AI-2E) (TC 2.A.86) family.</text>
</comment>
<evidence type="ECO:0000256" key="4">
    <source>
        <dbReference type="ARBA" id="ARBA00022475"/>
    </source>
</evidence>
<dbReference type="Proteomes" id="UP001226434">
    <property type="component" value="Unassembled WGS sequence"/>
</dbReference>
<dbReference type="EMBL" id="JASBRG010000005">
    <property type="protein sequence ID" value="MDI3320038.1"/>
    <property type="molecule type" value="Genomic_DNA"/>
</dbReference>
<feature type="transmembrane region" description="Helical" evidence="8">
    <location>
        <begin position="173"/>
        <end position="192"/>
    </location>
</feature>